<sequence>MSPSQEDDNDDKMQLASIAMSSSSRSTTTSQAQGVLQPSHPPVHHHHHPKEAQSPAQASKLASSAAPPQPPPPTRPDGTSYTYQVYVLQDALPNKHPAPTEGCCAAVLAVRPFGPRSPLLSPSSRAALQCVSPELPAEQTTAAVAGMDLC</sequence>
<evidence type="ECO:0000313" key="2">
    <source>
        <dbReference type="EMBL" id="KAK0621512.1"/>
    </source>
</evidence>
<dbReference type="Proteomes" id="UP001174934">
    <property type="component" value="Unassembled WGS sequence"/>
</dbReference>
<feature type="region of interest" description="Disordered" evidence="1">
    <location>
        <begin position="1"/>
        <end position="82"/>
    </location>
</feature>
<gene>
    <name evidence="2" type="ORF">B0T17DRAFT_508857</name>
</gene>
<dbReference type="AlphaFoldDB" id="A0AA39WTX5"/>
<evidence type="ECO:0000313" key="3">
    <source>
        <dbReference type="Proteomes" id="UP001174934"/>
    </source>
</evidence>
<protein>
    <submittedName>
        <fullName evidence="2">Uncharacterized protein</fullName>
    </submittedName>
</protein>
<evidence type="ECO:0000256" key="1">
    <source>
        <dbReference type="SAM" id="MobiDB-lite"/>
    </source>
</evidence>
<feature type="compositionally biased region" description="Acidic residues" evidence="1">
    <location>
        <begin position="1"/>
        <end position="10"/>
    </location>
</feature>
<reference evidence="2" key="1">
    <citation type="submission" date="2023-06" db="EMBL/GenBank/DDBJ databases">
        <title>Genome-scale phylogeny and comparative genomics of the fungal order Sordariales.</title>
        <authorList>
            <consortium name="Lawrence Berkeley National Laboratory"/>
            <person name="Hensen N."/>
            <person name="Bonometti L."/>
            <person name="Westerberg I."/>
            <person name="Brannstrom I.O."/>
            <person name="Guillou S."/>
            <person name="Cros-Aarteil S."/>
            <person name="Calhoun S."/>
            <person name="Haridas S."/>
            <person name="Kuo A."/>
            <person name="Mondo S."/>
            <person name="Pangilinan J."/>
            <person name="Riley R."/>
            <person name="LaButti K."/>
            <person name="Andreopoulos B."/>
            <person name="Lipzen A."/>
            <person name="Chen C."/>
            <person name="Yanf M."/>
            <person name="Daum C."/>
            <person name="Ng V."/>
            <person name="Clum A."/>
            <person name="Steindorff A."/>
            <person name="Ohm R."/>
            <person name="Martin F."/>
            <person name="Silar P."/>
            <person name="Natvig D."/>
            <person name="Lalanne C."/>
            <person name="Gautier V."/>
            <person name="Ament-velasquez S.L."/>
            <person name="Kruys A."/>
            <person name="Hutchinson M.I."/>
            <person name="Powell A.J."/>
            <person name="Barry K."/>
            <person name="Miller A.N."/>
            <person name="Grigoriev I.V."/>
            <person name="Debuchy R."/>
            <person name="Gladieux P."/>
            <person name="Thoren M.H."/>
            <person name="Johannesson H."/>
        </authorList>
    </citation>
    <scope>NUCLEOTIDE SEQUENCE</scope>
    <source>
        <strain evidence="2">SMH3391-2</strain>
    </source>
</reference>
<keyword evidence="3" id="KW-1185">Reference proteome</keyword>
<feature type="compositionally biased region" description="Low complexity" evidence="1">
    <location>
        <begin position="21"/>
        <end position="30"/>
    </location>
</feature>
<name>A0AA39WTX5_9PEZI</name>
<dbReference type="EMBL" id="JAULSR010000004">
    <property type="protein sequence ID" value="KAK0621512.1"/>
    <property type="molecule type" value="Genomic_DNA"/>
</dbReference>
<organism evidence="2 3">
    <name type="scientific">Bombardia bombarda</name>
    <dbReference type="NCBI Taxonomy" id="252184"/>
    <lineage>
        <taxon>Eukaryota</taxon>
        <taxon>Fungi</taxon>
        <taxon>Dikarya</taxon>
        <taxon>Ascomycota</taxon>
        <taxon>Pezizomycotina</taxon>
        <taxon>Sordariomycetes</taxon>
        <taxon>Sordariomycetidae</taxon>
        <taxon>Sordariales</taxon>
        <taxon>Lasiosphaeriaceae</taxon>
        <taxon>Bombardia</taxon>
    </lineage>
</organism>
<accession>A0AA39WTX5</accession>
<feature type="compositionally biased region" description="Low complexity" evidence="1">
    <location>
        <begin position="52"/>
        <end position="66"/>
    </location>
</feature>
<comment type="caution">
    <text evidence="2">The sequence shown here is derived from an EMBL/GenBank/DDBJ whole genome shotgun (WGS) entry which is preliminary data.</text>
</comment>
<proteinExistence type="predicted"/>